<dbReference type="EMBL" id="JAUTXY010000022">
    <property type="protein sequence ID" value="MEE2061818.1"/>
    <property type="molecule type" value="Genomic_DNA"/>
</dbReference>
<proteinExistence type="predicted"/>
<dbReference type="Pfam" id="PF26526">
    <property type="entry name" value="DUF8175"/>
    <property type="match status" value="1"/>
</dbReference>
<dbReference type="RefSeq" id="WP_330136957.1">
    <property type="nucleotide sequence ID" value="NZ_JAUTXY010000022.1"/>
</dbReference>
<protein>
    <recommendedName>
        <fullName evidence="2">DUF8175 domain-containing protein</fullName>
    </recommendedName>
</protein>
<feature type="region of interest" description="Disordered" evidence="1">
    <location>
        <begin position="1"/>
        <end position="44"/>
    </location>
</feature>
<feature type="compositionally biased region" description="Low complexity" evidence="1">
    <location>
        <begin position="11"/>
        <end position="23"/>
    </location>
</feature>
<accession>A0ABU7LJR8</accession>
<evidence type="ECO:0000259" key="2">
    <source>
        <dbReference type="Pfam" id="PF26526"/>
    </source>
</evidence>
<feature type="domain" description="DUF8175" evidence="2">
    <location>
        <begin position="47"/>
        <end position="242"/>
    </location>
</feature>
<gene>
    <name evidence="3" type="ORF">Q7514_30265</name>
</gene>
<reference evidence="3 4" key="1">
    <citation type="submission" date="2023-07" db="EMBL/GenBank/DDBJ databases">
        <authorList>
            <person name="Girao M."/>
            <person name="Carvalho M.F."/>
        </authorList>
    </citation>
    <scope>NUCLEOTIDE SEQUENCE [LARGE SCALE GENOMIC DNA]</scope>
    <source>
        <strain evidence="3 4">YIM65754</strain>
    </source>
</reference>
<dbReference type="InterPro" id="IPR058488">
    <property type="entry name" value="DUF8175"/>
</dbReference>
<keyword evidence="4" id="KW-1185">Reference proteome</keyword>
<name>A0ABU7LJR8_9NOCA</name>
<dbReference type="Proteomes" id="UP001336020">
    <property type="component" value="Unassembled WGS sequence"/>
</dbReference>
<evidence type="ECO:0000313" key="4">
    <source>
        <dbReference type="Proteomes" id="UP001336020"/>
    </source>
</evidence>
<evidence type="ECO:0000313" key="3">
    <source>
        <dbReference type="EMBL" id="MEE2061818.1"/>
    </source>
</evidence>
<organism evidence="3 4">
    <name type="scientific">Rhodococcus artemisiae</name>
    <dbReference type="NCBI Taxonomy" id="714159"/>
    <lineage>
        <taxon>Bacteria</taxon>
        <taxon>Bacillati</taxon>
        <taxon>Actinomycetota</taxon>
        <taxon>Actinomycetes</taxon>
        <taxon>Mycobacteriales</taxon>
        <taxon>Nocardiaceae</taxon>
        <taxon>Rhodococcus</taxon>
    </lineage>
</organism>
<evidence type="ECO:0000256" key="1">
    <source>
        <dbReference type="SAM" id="MobiDB-lite"/>
    </source>
</evidence>
<comment type="caution">
    <text evidence="3">The sequence shown here is derived from an EMBL/GenBank/DDBJ whole genome shotgun (WGS) entry which is preliminary data.</text>
</comment>
<sequence length="245" mass="26100">MATSPGDDAAVEQAAPATPAPVESLENNGSMGFGPPSSDLLGRKVMIPNNHAGQALPQQAPGPRAGCDDIDNLVSPAGMMIQHTFGTPNLFSTSDGPSHVDGVLAEGYSRTPQGAALAAYNIWQRANLGGDVALTVIKNQGITDPATLQSVEDKGIANSDWSAEDRRKVPAAEAFRILSCDNDFVVTEFATRIFGDETGRFTEPRWVTFRFNMAWSDGDWKMQLLKGAASASKVDSLAGWTQWAF</sequence>